<evidence type="ECO:0000256" key="1">
    <source>
        <dbReference type="PROSITE-ProRule" id="PRU00782"/>
    </source>
</evidence>
<dbReference type="AlphaFoldDB" id="A0A6S7JQR6"/>
<reference evidence="2" key="1">
    <citation type="submission" date="2020-04" db="EMBL/GenBank/DDBJ databases">
        <authorList>
            <person name="Alioto T."/>
            <person name="Alioto T."/>
            <person name="Gomez Garrido J."/>
        </authorList>
    </citation>
    <scope>NUCLEOTIDE SEQUENCE</scope>
    <source>
        <strain evidence="2">A484AB</strain>
    </source>
</reference>
<dbReference type="Pfam" id="PF00063">
    <property type="entry name" value="Myosin_head"/>
    <property type="match status" value="1"/>
</dbReference>
<dbReference type="GO" id="GO:0003779">
    <property type="term" value="F:actin binding"/>
    <property type="evidence" value="ECO:0007669"/>
    <property type="project" value="UniProtKB-KW"/>
</dbReference>
<evidence type="ECO:0000313" key="2">
    <source>
        <dbReference type="EMBL" id="CAB4033867.1"/>
    </source>
</evidence>
<accession>A0A6S7JQR6</accession>
<dbReference type="InterPro" id="IPR027417">
    <property type="entry name" value="P-loop_NTPase"/>
</dbReference>
<sequence length="158" mass="18360">MSMALYACTFKWIIERINARIKGNSNYASIGILDIFGFENFETNRFEQFNINYANEKLQQFFNKHIFSLEQHEYNREGLEWADIDWVDNGECLDLIEKKVGVLSLFDEESRFPRGTDASLLEKLHASHGVSAYSITLSVTTREKIDACYCLYPYNDKG</sequence>
<dbReference type="SMART" id="SM00242">
    <property type="entry name" value="MYSc"/>
    <property type="match status" value="1"/>
</dbReference>
<comment type="caution">
    <text evidence="1">Lacks conserved residue(s) required for the propagation of feature annotation.</text>
</comment>
<keyword evidence="1" id="KW-0009">Actin-binding</keyword>
<dbReference type="InterPro" id="IPR051724">
    <property type="entry name" value="Actin_motor_Myosin"/>
</dbReference>
<dbReference type="PANTHER" id="PTHR46049">
    <property type="entry name" value="AGAP003327-PA"/>
    <property type="match status" value="1"/>
</dbReference>
<dbReference type="InterPro" id="IPR001609">
    <property type="entry name" value="Myosin_head_motor_dom-like"/>
</dbReference>
<dbReference type="PANTHER" id="PTHR46049:SF3">
    <property type="entry name" value="MYOSIN VIIA"/>
    <property type="match status" value="1"/>
</dbReference>
<keyword evidence="3" id="KW-1185">Reference proteome</keyword>
<dbReference type="SUPFAM" id="SSF52540">
    <property type="entry name" value="P-loop containing nucleoside triphosphate hydrolases"/>
    <property type="match status" value="1"/>
</dbReference>
<comment type="caution">
    <text evidence="2">The sequence shown here is derived from an EMBL/GenBank/DDBJ whole genome shotgun (WGS) entry which is preliminary data.</text>
</comment>
<protein>
    <submittedName>
        <fullName evidence="2">Unconventional myosin-X-like</fullName>
    </submittedName>
</protein>
<comment type="similarity">
    <text evidence="1">Belongs to the TRAFAC class myosin-kinesin ATPase superfamily. Myosin family.</text>
</comment>
<dbReference type="EMBL" id="CACRXK020019621">
    <property type="protein sequence ID" value="CAB4033867.1"/>
    <property type="molecule type" value="Genomic_DNA"/>
</dbReference>
<dbReference type="Gene3D" id="1.20.58.530">
    <property type="match status" value="1"/>
</dbReference>
<proteinExistence type="inferred from homology"/>
<dbReference type="GO" id="GO:0003774">
    <property type="term" value="F:cytoskeletal motor activity"/>
    <property type="evidence" value="ECO:0007669"/>
    <property type="project" value="InterPro"/>
</dbReference>
<dbReference type="GO" id="GO:0005524">
    <property type="term" value="F:ATP binding"/>
    <property type="evidence" value="ECO:0007669"/>
    <property type="project" value="InterPro"/>
</dbReference>
<organism evidence="2 3">
    <name type="scientific">Paramuricea clavata</name>
    <name type="common">Red gorgonian</name>
    <name type="synonym">Violescent sea-whip</name>
    <dbReference type="NCBI Taxonomy" id="317549"/>
    <lineage>
        <taxon>Eukaryota</taxon>
        <taxon>Metazoa</taxon>
        <taxon>Cnidaria</taxon>
        <taxon>Anthozoa</taxon>
        <taxon>Octocorallia</taxon>
        <taxon>Malacalcyonacea</taxon>
        <taxon>Plexauridae</taxon>
        <taxon>Paramuricea</taxon>
    </lineage>
</organism>
<dbReference type="PROSITE" id="PS51456">
    <property type="entry name" value="MYOSIN_MOTOR"/>
    <property type="match status" value="1"/>
</dbReference>
<evidence type="ECO:0000313" key="3">
    <source>
        <dbReference type="Proteomes" id="UP001152795"/>
    </source>
</evidence>
<keyword evidence="1" id="KW-0518">Myosin</keyword>
<gene>
    <name evidence="2" type="ORF">PACLA_8A025367</name>
</gene>
<name>A0A6S7JQR6_PARCT</name>
<dbReference type="OrthoDB" id="5983411at2759"/>
<dbReference type="Proteomes" id="UP001152795">
    <property type="component" value="Unassembled WGS sequence"/>
</dbReference>
<dbReference type="GO" id="GO:0016459">
    <property type="term" value="C:myosin complex"/>
    <property type="evidence" value="ECO:0007669"/>
    <property type="project" value="UniProtKB-KW"/>
</dbReference>
<dbReference type="PRINTS" id="PR00193">
    <property type="entry name" value="MYOSINHEAVY"/>
</dbReference>
<keyword evidence="1" id="KW-0505">Motor protein</keyword>
<dbReference type="Gene3D" id="1.20.120.720">
    <property type="entry name" value="Myosin VI head, motor domain, U50 subdomain"/>
    <property type="match status" value="1"/>
</dbReference>